<name>A0A8J6E504_9EUKA</name>
<accession>A0A8J6E504</accession>
<evidence type="ECO:0000256" key="2">
    <source>
        <dbReference type="SAM" id="MobiDB-lite"/>
    </source>
</evidence>
<feature type="region of interest" description="Disordered" evidence="2">
    <location>
        <begin position="1"/>
        <end position="22"/>
    </location>
</feature>
<protein>
    <submittedName>
        <fullName evidence="3">Uncharacterized protein</fullName>
    </submittedName>
</protein>
<feature type="coiled-coil region" evidence="1">
    <location>
        <begin position="52"/>
        <end position="91"/>
    </location>
</feature>
<evidence type="ECO:0000256" key="1">
    <source>
        <dbReference type="SAM" id="Coils"/>
    </source>
</evidence>
<dbReference type="AlphaFoldDB" id="A0A8J6E504"/>
<proteinExistence type="predicted"/>
<evidence type="ECO:0000313" key="4">
    <source>
        <dbReference type="Proteomes" id="UP000717585"/>
    </source>
</evidence>
<reference evidence="3" key="1">
    <citation type="submission" date="2021-05" db="EMBL/GenBank/DDBJ databases">
        <title>A free-living protist that lacks canonical eukaryotic 1 DNA replication and segregation systems.</title>
        <authorList>
            <person name="Salas-Leiva D.E."/>
            <person name="Tromer E.C."/>
            <person name="Curtis B.A."/>
            <person name="Jerlstrom-Hultqvist J."/>
            <person name="Kolisko M."/>
            <person name="Yi Z."/>
            <person name="Salas-Leiva J.S."/>
            <person name="Gallot-Lavallee L."/>
            <person name="Kops G.J.P.L."/>
            <person name="Archibald J.M."/>
            <person name="Simpson A.G.B."/>
            <person name="Roger A.J."/>
        </authorList>
    </citation>
    <scope>NUCLEOTIDE SEQUENCE</scope>
    <source>
        <strain evidence="3">BICM</strain>
    </source>
</reference>
<organism evidence="3 4">
    <name type="scientific">Carpediemonas membranifera</name>
    <dbReference type="NCBI Taxonomy" id="201153"/>
    <lineage>
        <taxon>Eukaryota</taxon>
        <taxon>Metamonada</taxon>
        <taxon>Carpediemonas-like organisms</taxon>
        <taxon>Carpediemonas</taxon>
    </lineage>
</organism>
<dbReference type="Proteomes" id="UP000717585">
    <property type="component" value="Unassembled WGS sequence"/>
</dbReference>
<feature type="region of interest" description="Disordered" evidence="2">
    <location>
        <begin position="149"/>
        <end position="248"/>
    </location>
</feature>
<comment type="caution">
    <text evidence="3">The sequence shown here is derived from an EMBL/GenBank/DDBJ whole genome shotgun (WGS) entry which is preliminary data.</text>
</comment>
<feature type="compositionally biased region" description="Basic and acidic residues" evidence="2">
    <location>
        <begin position="239"/>
        <end position="248"/>
    </location>
</feature>
<dbReference type="EMBL" id="JAHDYR010000012">
    <property type="protein sequence ID" value="KAG9395152.1"/>
    <property type="molecule type" value="Genomic_DNA"/>
</dbReference>
<gene>
    <name evidence="3" type="ORF">J8273_0371</name>
</gene>
<keyword evidence="1" id="KW-0175">Coiled coil</keyword>
<evidence type="ECO:0000313" key="3">
    <source>
        <dbReference type="EMBL" id="KAG9395152.1"/>
    </source>
</evidence>
<sequence length="248" mass="28141">MQIPTSPWRLATGESEHEVTKKTERYIHEKDRLWDSKELISKNRQIYSSWGRKDLEAKRIKHENKCRQLDMLDAKKEEARVQERRQRALEKFRAKTADRKNLEESIGAPYRTKQIIDKQKTIFSNGRRFNRLGTPNREQEMTFDQAYGSMPVTAPADPPRLTRTGRTAAGDQSALNMTSQARGLLMSRGGGYHGRDDTHRGQPHAAPDPDCGGRGEGLELLQGEEHPGVGPEGLPARQDSPHARQDHG</sequence>
<keyword evidence="4" id="KW-1185">Reference proteome</keyword>
<feature type="compositionally biased region" description="Basic and acidic residues" evidence="2">
    <location>
        <begin position="211"/>
        <end position="227"/>
    </location>
</feature>